<dbReference type="SMART" id="SM00567">
    <property type="entry name" value="EZ_HEAT"/>
    <property type="match status" value="7"/>
</dbReference>
<dbReference type="AlphaFoldDB" id="A0A2N1PIT8"/>
<sequence>MIFAITGLCPESRIKKALDDTELNELNPNGNALENIENPANLGEPDCLRFLEEINSAILDRMPDTDHARTLAASMLPCLRHRAWKVRKKSAEVISLFGDNVMDLVVPHLTSPDRDLAFWASRVVASFGDSGVTQLGQLLDDPDPERRLYVINALRESSSRKGAPYLIKALADPQWSNRKVAAEALESLGKSMVPLLLKAFNRLNEDVKFWSIRVVGKLTGSEGVASLKKILASKDQNLRYYAVLALGEIPCTESVQSLVDALSDKTWIIRKLAADMLKKIGKPAIPVLKESLQAEDPDIRYWATRLLGRIMKSRAIPILADLLASNDDNTRHFALLAMGETGSAKAVPHLIRCFSDPSWMIREQAAELISRAGEKAIPTLKKAAKAGDMDTRFWAIRILSAMGFKYLDFMVTDFSEQDSRVRLYFLSSLKPERNRKLVTFLIDCLADPSWPVRNKSAELLTKIGPGAIPRLELAAAEGDADKGFWASRVIDKIRQTAMKPLEKALGDFNIRAVRKAVNTVARKFRKINERAVARQVVELLFKHTDIYCRELTRLVALFSDEAVDEAIATVRRSGHINRKWVYLGLGRNRDPKCLPILLEALNHDMMCRTQILEALSMKESPKALDILVTELFNTTEEPTREKIAAFLGENCLSRARARLYREYQTATAGEIRWIEMVGEAAARTNLTEILSLLSREPLAENRIFFKPLRGVADPRKIPPLVKLLDPSDKALFREILMTVRNVPDTTLIIKLLEFIEEGRITSDEDLKPVLDAFESYQHPEQIAETLELISPKPEAVNNWYLKMQKKGSGAWMTEDDSPIPVPISRPAFRIPAAAMEANIADGLGPDLAPGQSRPDSGEHKVIPPTVSKLGVITRPEDEIQALLAYSTEEIASIPYFRIVKVLGNAMRLPYGEIQSLARVAGIEEVIAAVRDLLKQGMAESQSERLRALRQKLIQMKRK</sequence>
<dbReference type="Pfam" id="PF13646">
    <property type="entry name" value="HEAT_2"/>
    <property type="match status" value="2"/>
</dbReference>
<comment type="caution">
    <text evidence="2">The sequence shown here is derived from an EMBL/GenBank/DDBJ whole genome shotgun (WGS) entry which is preliminary data.</text>
</comment>
<gene>
    <name evidence="2" type="ORF">CVV64_19640</name>
</gene>
<organism evidence="2 3">
    <name type="scientific">Candidatus Wallbacteria bacterium HGW-Wallbacteria-1</name>
    <dbReference type="NCBI Taxonomy" id="2013854"/>
    <lineage>
        <taxon>Bacteria</taxon>
        <taxon>Candidatus Walliibacteriota</taxon>
    </lineage>
</organism>
<dbReference type="Proteomes" id="UP000233256">
    <property type="component" value="Unassembled WGS sequence"/>
</dbReference>
<protein>
    <recommendedName>
        <fullName evidence="4">HEAT repeat domain-containing protein</fullName>
    </recommendedName>
</protein>
<evidence type="ECO:0000256" key="1">
    <source>
        <dbReference type="SAM" id="MobiDB-lite"/>
    </source>
</evidence>
<dbReference type="InterPro" id="IPR011989">
    <property type="entry name" value="ARM-like"/>
</dbReference>
<dbReference type="GO" id="GO:0016491">
    <property type="term" value="F:oxidoreductase activity"/>
    <property type="evidence" value="ECO:0007669"/>
    <property type="project" value="TreeGrafter"/>
</dbReference>
<dbReference type="SUPFAM" id="SSF48371">
    <property type="entry name" value="ARM repeat"/>
    <property type="match status" value="3"/>
</dbReference>
<dbReference type="PANTHER" id="PTHR12697">
    <property type="entry name" value="PBS LYASE HEAT-LIKE PROTEIN"/>
    <property type="match status" value="1"/>
</dbReference>
<dbReference type="PANTHER" id="PTHR12697:SF5">
    <property type="entry name" value="DEOXYHYPUSINE HYDROXYLASE"/>
    <property type="match status" value="1"/>
</dbReference>
<dbReference type="InterPro" id="IPR016024">
    <property type="entry name" value="ARM-type_fold"/>
</dbReference>
<proteinExistence type="predicted"/>
<dbReference type="InterPro" id="IPR004155">
    <property type="entry name" value="PBS_lyase_HEAT"/>
</dbReference>
<accession>A0A2N1PIT8</accession>
<reference evidence="2 3" key="1">
    <citation type="journal article" date="2017" name="ISME J.">
        <title>Potential for microbial H2 and metal transformations associated with novel bacteria and archaea in deep terrestrial subsurface sediments.</title>
        <authorList>
            <person name="Hernsdorf A.W."/>
            <person name="Amano Y."/>
            <person name="Miyakawa K."/>
            <person name="Ise K."/>
            <person name="Suzuki Y."/>
            <person name="Anantharaman K."/>
            <person name="Probst A."/>
            <person name="Burstein D."/>
            <person name="Thomas B.C."/>
            <person name="Banfield J.F."/>
        </authorList>
    </citation>
    <scope>NUCLEOTIDE SEQUENCE [LARGE SCALE GENOMIC DNA]</scope>
    <source>
        <strain evidence="2">HGW-Wallbacteria-1</strain>
    </source>
</reference>
<feature type="region of interest" description="Disordered" evidence="1">
    <location>
        <begin position="841"/>
        <end position="862"/>
    </location>
</feature>
<dbReference type="EMBL" id="PGXC01000056">
    <property type="protein sequence ID" value="PKK88254.1"/>
    <property type="molecule type" value="Genomic_DNA"/>
</dbReference>
<name>A0A2N1PIT8_9BACT</name>
<evidence type="ECO:0000313" key="2">
    <source>
        <dbReference type="EMBL" id="PKK88254.1"/>
    </source>
</evidence>
<evidence type="ECO:0008006" key="4">
    <source>
        <dbReference type="Google" id="ProtNLM"/>
    </source>
</evidence>
<evidence type="ECO:0000313" key="3">
    <source>
        <dbReference type="Proteomes" id="UP000233256"/>
    </source>
</evidence>
<dbReference type="Pfam" id="PF03130">
    <property type="entry name" value="HEAT_PBS"/>
    <property type="match status" value="1"/>
</dbReference>
<dbReference type="Gene3D" id="1.25.10.10">
    <property type="entry name" value="Leucine-rich Repeat Variant"/>
    <property type="match status" value="4"/>
</dbReference>